<protein>
    <recommendedName>
        <fullName evidence="3">Polysaccharide deacetylase family protein</fullName>
    </recommendedName>
</protein>
<gene>
    <name evidence="1" type="ORF">HWN36_01575</name>
</gene>
<name>A0A7K4HL89_9EURY</name>
<dbReference type="GO" id="GO:0005975">
    <property type="term" value="P:carbohydrate metabolic process"/>
    <property type="evidence" value="ECO:0007669"/>
    <property type="project" value="InterPro"/>
</dbReference>
<dbReference type="InterPro" id="IPR011330">
    <property type="entry name" value="Glyco_hydro/deAcase_b/a-brl"/>
</dbReference>
<accession>A0A7K4HL89</accession>
<evidence type="ECO:0000313" key="1">
    <source>
        <dbReference type="EMBL" id="NVO66031.1"/>
    </source>
</evidence>
<dbReference type="EMBL" id="JABXWR010000001">
    <property type="protein sequence ID" value="NVO66031.1"/>
    <property type="molecule type" value="Genomic_DNA"/>
</dbReference>
<dbReference type="AlphaFoldDB" id="A0A7K4HL89"/>
<keyword evidence="2" id="KW-1185">Reference proteome</keyword>
<evidence type="ECO:0008006" key="3">
    <source>
        <dbReference type="Google" id="ProtNLM"/>
    </source>
</evidence>
<dbReference type="Proteomes" id="UP000570823">
    <property type="component" value="Unassembled WGS sequence"/>
</dbReference>
<evidence type="ECO:0000313" key="2">
    <source>
        <dbReference type="Proteomes" id="UP000570823"/>
    </source>
</evidence>
<proteinExistence type="predicted"/>
<dbReference type="SUPFAM" id="SSF88713">
    <property type="entry name" value="Glycoside hydrolase/deacetylase"/>
    <property type="match status" value="1"/>
</dbReference>
<sequence>MAVILRIDVDGSYGNRILHYARVNQECFFGFDCLGYLDLFKKLIADLDDRGIKGSLFFLPGTVPNSDFAEGLLNGGHSVGLHAVHTQNFSHFMRDLDAVSKKFGGTISGVTKHGSGGMKLSRRHDPIYDSDTMLKYTAAASLKYFLGNGEKPTEKMELKDGILYAPSAFWINRNYREDRYSVDWLLDQSESQNIVVLVHPEDILRGTPLVAKEYEQIVSKATIAPVNDVIHDVLKGKK</sequence>
<dbReference type="RefSeq" id="WP_176787618.1">
    <property type="nucleotide sequence ID" value="NZ_JABXWR010000001.1"/>
</dbReference>
<reference evidence="1 2" key="1">
    <citation type="submission" date="2020-06" db="EMBL/GenBank/DDBJ databases">
        <title>Methanofollis fontis sp. nov., a methanogen isolated from marine sediments near a cold seep at Four-Way Closure Ridge offshore southwestern Taiwan.</title>
        <authorList>
            <person name="Chen S.-C."/>
            <person name="Teng N.-H."/>
            <person name="Lin Y.-S."/>
            <person name="Lai M.-C."/>
            <person name="Chen H.-H."/>
            <person name="Wang C.-C."/>
        </authorList>
    </citation>
    <scope>NUCLEOTIDE SEQUENCE [LARGE SCALE GENOMIC DNA]</scope>
    <source>
        <strain evidence="1 2">DSM 2702</strain>
    </source>
</reference>
<comment type="caution">
    <text evidence="1">The sequence shown here is derived from an EMBL/GenBank/DDBJ whole genome shotgun (WGS) entry which is preliminary data.</text>
</comment>
<organism evidence="1 2">
    <name type="scientific">Methanofollis tationis</name>
    <dbReference type="NCBI Taxonomy" id="81417"/>
    <lineage>
        <taxon>Archaea</taxon>
        <taxon>Methanobacteriati</taxon>
        <taxon>Methanobacteriota</taxon>
        <taxon>Stenosarchaea group</taxon>
        <taxon>Methanomicrobia</taxon>
        <taxon>Methanomicrobiales</taxon>
        <taxon>Methanomicrobiaceae</taxon>
        <taxon>Methanofollis</taxon>
    </lineage>
</organism>